<feature type="transmembrane region" description="Helical" evidence="7">
    <location>
        <begin position="111"/>
        <end position="130"/>
    </location>
</feature>
<feature type="transmembrane region" description="Helical" evidence="7">
    <location>
        <begin position="382"/>
        <end position="399"/>
    </location>
</feature>
<evidence type="ECO:0000256" key="5">
    <source>
        <dbReference type="ARBA" id="ARBA00022989"/>
    </source>
</evidence>
<dbReference type="KEGG" id="wna:KA717_33635"/>
<protein>
    <submittedName>
        <fullName evidence="9">MFS transporter</fullName>
    </submittedName>
</protein>
<proteinExistence type="predicted"/>
<evidence type="ECO:0000256" key="7">
    <source>
        <dbReference type="SAM" id="Phobius"/>
    </source>
</evidence>
<gene>
    <name evidence="9" type="ORF">KA717_33635</name>
</gene>
<comment type="subcellular location">
    <subcellularLocation>
        <location evidence="1">Cell membrane</location>
        <topology evidence="1">Multi-pass membrane protein</topology>
    </subcellularLocation>
</comment>
<dbReference type="PROSITE" id="PS50850">
    <property type="entry name" value="MFS"/>
    <property type="match status" value="1"/>
</dbReference>
<dbReference type="InterPro" id="IPR022324">
    <property type="entry name" value="Bacilysin_exporter_BacE_put"/>
</dbReference>
<keyword evidence="4 7" id="KW-0812">Transmembrane</keyword>
<dbReference type="Proteomes" id="UP001065613">
    <property type="component" value="Chromosome"/>
</dbReference>
<dbReference type="GO" id="GO:0022857">
    <property type="term" value="F:transmembrane transporter activity"/>
    <property type="evidence" value="ECO:0007669"/>
    <property type="project" value="InterPro"/>
</dbReference>
<feature type="transmembrane region" description="Helical" evidence="7">
    <location>
        <begin position="21"/>
        <end position="46"/>
    </location>
</feature>
<evidence type="ECO:0000256" key="4">
    <source>
        <dbReference type="ARBA" id="ARBA00022692"/>
    </source>
</evidence>
<feature type="transmembrane region" description="Helical" evidence="7">
    <location>
        <begin position="52"/>
        <end position="72"/>
    </location>
</feature>
<dbReference type="CDD" id="cd06173">
    <property type="entry name" value="MFS_MefA_like"/>
    <property type="match status" value="1"/>
</dbReference>
<evidence type="ECO:0000256" key="3">
    <source>
        <dbReference type="ARBA" id="ARBA00022475"/>
    </source>
</evidence>
<evidence type="ECO:0000313" key="9">
    <source>
        <dbReference type="EMBL" id="UXE60440.1"/>
    </source>
</evidence>
<dbReference type="InterPro" id="IPR036259">
    <property type="entry name" value="MFS_trans_sf"/>
</dbReference>
<organism evidence="9">
    <name type="scientific">Woronichinia naegeliana WA131</name>
    <dbReference type="NCBI Taxonomy" id="2824559"/>
    <lineage>
        <taxon>Bacteria</taxon>
        <taxon>Bacillati</taxon>
        <taxon>Cyanobacteriota</taxon>
        <taxon>Cyanophyceae</taxon>
        <taxon>Synechococcales</taxon>
        <taxon>Coelosphaeriaceae</taxon>
        <taxon>Woronichinia</taxon>
    </lineage>
</organism>
<evidence type="ECO:0000256" key="2">
    <source>
        <dbReference type="ARBA" id="ARBA00022448"/>
    </source>
</evidence>
<dbReference type="InterPro" id="IPR020846">
    <property type="entry name" value="MFS_dom"/>
</dbReference>
<dbReference type="AlphaFoldDB" id="A0A977KXJ8"/>
<dbReference type="InterPro" id="IPR010290">
    <property type="entry name" value="TM_effector"/>
</dbReference>
<dbReference type="PANTHER" id="PTHR23513:SF6">
    <property type="entry name" value="MAJOR FACILITATOR SUPERFAMILY ASSOCIATED DOMAIN-CONTAINING PROTEIN"/>
    <property type="match status" value="1"/>
</dbReference>
<dbReference type="Pfam" id="PF05977">
    <property type="entry name" value="MFS_3"/>
    <property type="match status" value="1"/>
</dbReference>
<feature type="transmembrane region" description="Helical" evidence="7">
    <location>
        <begin position="178"/>
        <end position="197"/>
    </location>
</feature>
<keyword evidence="6 7" id="KW-0472">Membrane</keyword>
<name>A0A977KXJ8_9CYAN</name>
<feature type="transmembrane region" description="Helical" evidence="7">
    <location>
        <begin position="233"/>
        <end position="254"/>
    </location>
</feature>
<dbReference type="PANTHER" id="PTHR23513">
    <property type="entry name" value="INTEGRAL MEMBRANE EFFLUX PROTEIN-RELATED"/>
    <property type="match status" value="1"/>
</dbReference>
<accession>A0A977KXJ8</accession>
<keyword evidence="5 7" id="KW-1133">Transmembrane helix</keyword>
<keyword evidence="2" id="KW-0813">Transport</keyword>
<evidence type="ECO:0000256" key="1">
    <source>
        <dbReference type="ARBA" id="ARBA00004651"/>
    </source>
</evidence>
<dbReference type="PRINTS" id="PR01988">
    <property type="entry name" value="EXPORTERBACE"/>
</dbReference>
<keyword evidence="3" id="KW-1003">Cell membrane</keyword>
<dbReference type="EMBL" id="CP073041">
    <property type="protein sequence ID" value="UXE60440.1"/>
    <property type="molecule type" value="Genomic_DNA"/>
</dbReference>
<feature type="transmembrane region" description="Helical" evidence="7">
    <location>
        <begin position="296"/>
        <end position="312"/>
    </location>
</feature>
<dbReference type="SUPFAM" id="SSF103473">
    <property type="entry name" value="MFS general substrate transporter"/>
    <property type="match status" value="1"/>
</dbReference>
<feature type="transmembrane region" description="Helical" evidence="7">
    <location>
        <begin position="266"/>
        <end position="284"/>
    </location>
</feature>
<dbReference type="Gene3D" id="1.20.1250.20">
    <property type="entry name" value="MFS general substrate transporter like domains"/>
    <property type="match status" value="1"/>
</dbReference>
<reference evidence="9" key="1">
    <citation type="submission" date="2021-04" db="EMBL/GenBank/DDBJ databases">
        <title>Genome sequence of Woronichinia naegeliana from Washington state freshwater lake bloom.</title>
        <authorList>
            <person name="Dreher T.W."/>
        </authorList>
    </citation>
    <scope>NUCLEOTIDE SEQUENCE</scope>
    <source>
        <strain evidence="9">WA131</strain>
    </source>
</reference>
<feature type="domain" description="Major facilitator superfamily (MFS) profile" evidence="8">
    <location>
        <begin position="20"/>
        <end position="404"/>
    </location>
</feature>
<evidence type="ECO:0000259" key="8">
    <source>
        <dbReference type="PROSITE" id="PS50850"/>
    </source>
</evidence>
<feature type="transmembrane region" description="Helical" evidence="7">
    <location>
        <begin position="151"/>
        <end position="172"/>
    </location>
</feature>
<feature type="transmembrane region" description="Helical" evidence="7">
    <location>
        <begin position="84"/>
        <end position="105"/>
    </location>
</feature>
<sequence length="414" mass="44943">MSEPNKSLNLTMFRTLRHRQFLWMWGANLFSNFGTSTYVLAINWIAVKEHGGIGLGAITLAYGLSQFIFQLFGGVVSDRFNRKVVFVITESSALILAVILALFATDKFFPIWFLALMNGLNGAISAFDTPARTTLINELVPGEDLVQAQQLYGLAANTTSILGPALGGLLLSLGDTAIAFWFNAFSFIPVLISLFFIHAHPRAKSHQGPSIPMLTSIVEGLGYVRQNEQVRTLILLMSIVMILGMPYQTLLPMFAHKVLHAGSSEFAALSSAVGLGGFLGTLMTTNLGNNPQSGRWLFYTSLMFGLFIFLFVESPVIHWAALSVCLAGACSAITLNLDSGLIQSFSPETFRGRMTSISGLNKGALSISAALAGYASHYFGMVSIQIIFIILMVVSLLWLSPHLSKINQATLVAE</sequence>
<dbReference type="GO" id="GO:0005886">
    <property type="term" value="C:plasma membrane"/>
    <property type="evidence" value="ECO:0007669"/>
    <property type="project" value="UniProtKB-SubCell"/>
</dbReference>
<evidence type="ECO:0000256" key="6">
    <source>
        <dbReference type="ARBA" id="ARBA00023136"/>
    </source>
</evidence>